<comment type="caution">
    <text evidence="2">The sequence shown here is derived from an EMBL/GenBank/DDBJ whole genome shotgun (WGS) entry which is preliminary data.</text>
</comment>
<feature type="non-terminal residue" evidence="2">
    <location>
        <position position="56"/>
    </location>
</feature>
<evidence type="ECO:0000313" key="2">
    <source>
        <dbReference type="EMBL" id="CAI9561540.1"/>
    </source>
</evidence>
<dbReference type="Proteomes" id="UP001162483">
    <property type="component" value="Unassembled WGS sequence"/>
</dbReference>
<organism evidence="2 3">
    <name type="scientific">Staurois parvus</name>
    <dbReference type="NCBI Taxonomy" id="386267"/>
    <lineage>
        <taxon>Eukaryota</taxon>
        <taxon>Metazoa</taxon>
        <taxon>Chordata</taxon>
        <taxon>Craniata</taxon>
        <taxon>Vertebrata</taxon>
        <taxon>Euteleostomi</taxon>
        <taxon>Amphibia</taxon>
        <taxon>Batrachia</taxon>
        <taxon>Anura</taxon>
        <taxon>Neobatrachia</taxon>
        <taxon>Ranoidea</taxon>
        <taxon>Ranidae</taxon>
        <taxon>Staurois</taxon>
    </lineage>
</organism>
<protein>
    <submittedName>
        <fullName evidence="2">Uncharacterized protein</fullName>
    </submittedName>
</protein>
<accession>A0ABN9CPB5</accession>
<dbReference type="EMBL" id="CATNWA010011307">
    <property type="protein sequence ID" value="CAI9561540.1"/>
    <property type="molecule type" value="Genomic_DNA"/>
</dbReference>
<proteinExistence type="predicted"/>
<feature type="compositionally biased region" description="Polar residues" evidence="1">
    <location>
        <begin position="27"/>
        <end position="56"/>
    </location>
</feature>
<evidence type="ECO:0000256" key="1">
    <source>
        <dbReference type="SAM" id="MobiDB-lite"/>
    </source>
</evidence>
<feature type="region of interest" description="Disordered" evidence="1">
    <location>
        <begin position="1"/>
        <end position="56"/>
    </location>
</feature>
<keyword evidence="3" id="KW-1185">Reference proteome</keyword>
<name>A0ABN9CPB5_9NEOB</name>
<reference evidence="2" key="1">
    <citation type="submission" date="2023-05" db="EMBL/GenBank/DDBJ databases">
        <authorList>
            <person name="Stuckert A."/>
        </authorList>
    </citation>
    <scope>NUCLEOTIDE SEQUENCE</scope>
</reference>
<gene>
    <name evidence="2" type="ORF">SPARVUS_LOCUS5446522</name>
</gene>
<sequence>MTASDEGGTTPFNDTNDGAQFLPVTQLIGSNDSNEGGTTPSNDTNDGVQFLPVTQL</sequence>
<evidence type="ECO:0000313" key="3">
    <source>
        <dbReference type="Proteomes" id="UP001162483"/>
    </source>
</evidence>